<keyword evidence="12" id="KW-1185">Reference proteome</keyword>
<accession>A0A5C3KCH8</accession>
<evidence type="ECO:0000256" key="2">
    <source>
        <dbReference type="ARBA" id="ARBA00004924"/>
    </source>
</evidence>
<dbReference type="PANTHER" id="PTHR23023">
    <property type="entry name" value="DIMETHYLANILINE MONOOXYGENASE"/>
    <property type="match status" value="1"/>
</dbReference>
<comment type="pathway">
    <text evidence="2">Siderophore biosynthesis.</text>
</comment>
<dbReference type="GO" id="GO:0016491">
    <property type="term" value="F:oxidoreductase activity"/>
    <property type="evidence" value="ECO:0007669"/>
    <property type="project" value="UniProtKB-KW"/>
</dbReference>
<keyword evidence="5" id="KW-0285">Flavoprotein</keyword>
<gene>
    <name evidence="11" type="ORF">FA15DRAFT_675939</name>
</gene>
<dbReference type="STRING" id="230819.A0A5C3KCH8"/>
<reference evidence="11 12" key="1">
    <citation type="journal article" date="2019" name="Nat. Ecol. Evol.">
        <title>Megaphylogeny resolves global patterns of mushroom evolution.</title>
        <authorList>
            <person name="Varga T."/>
            <person name="Krizsan K."/>
            <person name="Foldi C."/>
            <person name="Dima B."/>
            <person name="Sanchez-Garcia M."/>
            <person name="Sanchez-Ramirez S."/>
            <person name="Szollosi G.J."/>
            <person name="Szarkandi J.G."/>
            <person name="Papp V."/>
            <person name="Albert L."/>
            <person name="Andreopoulos W."/>
            <person name="Angelini C."/>
            <person name="Antonin V."/>
            <person name="Barry K.W."/>
            <person name="Bougher N.L."/>
            <person name="Buchanan P."/>
            <person name="Buyck B."/>
            <person name="Bense V."/>
            <person name="Catcheside P."/>
            <person name="Chovatia M."/>
            <person name="Cooper J."/>
            <person name="Damon W."/>
            <person name="Desjardin D."/>
            <person name="Finy P."/>
            <person name="Geml J."/>
            <person name="Haridas S."/>
            <person name="Hughes K."/>
            <person name="Justo A."/>
            <person name="Karasinski D."/>
            <person name="Kautmanova I."/>
            <person name="Kiss B."/>
            <person name="Kocsube S."/>
            <person name="Kotiranta H."/>
            <person name="LaButti K.M."/>
            <person name="Lechner B.E."/>
            <person name="Liimatainen K."/>
            <person name="Lipzen A."/>
            <person name="Lukacs Z."/>
            <person name="Mihaltcheva S."/>
            <person name="Morgado L.N."/>
            <person name="Niskanen T."/>
            <person name="Noordeloos M.E."/>
            <person name="Ohm R.A."/>
            <person name="Ortiz-Santana B."/>
            <person name="Ovrebo C."/>
            <person name="Racz N."/>
            <person name="Riley R."/>
            <person name="Savchenko A."/>
            <person name="Shiryaev A."/>
            <person name="Soop K."/>
            <person name="Spirin V."/>
            <person name="Szebenyi C."/>
            <person name="Tomsovsky M."/>
            <person name="Tulloss R.E."/>
            <person name="Uehling J."/>
            <person name="Grigoriev I.V."/>
            <person name="Vagvolgyi C."/>
            <person name="Papp T."/>
            <person name="Martin F.M."/>
            <person name="Miettinen O."/>
            <person name="Hibbett D.S."/>
            <person name="Nagy L.G."/>
        </authorList>
    </citation>
    <scope>NUCLEOTIDE SEQUENCE [LARGE SCALE GENOMIC DNA]</scope>
    <source>
        <strain evidence="11 12">CBS 121175</strain>
    </source>
</reference>
<dbReference type="AlphaFoldDB" id="A0A5C3KCH8"/>
<comment type="catalytic activity">
    <reaction evidence="9">
        <text>L-ornithine + NADPH + O2 = N(5)-hydroxy-L-ornithine + NADP(+) + H2O</text>
        <dbReference type="Rhea" id="RHEA:41508"/>
        <dbReference type="ChEBI" id="CHEBI:15377"/>
        <dbReference type="ChEBI" id="CHEBI:15379"/>
        <dbReference type="ChEBI" id="CHEBI:46911"/>
        <dbReference type="ChEBI" id="CHEBI:57783"/>
        <dbReference type="ChEBI" id="CHEBI:58349"/>
        <dbReference type="ChEBI" id="CHEBI:78275"/>
        <dbReference type="EC" id="1.14.13.196"/>
    </reaction>
</comment>
<evidence type="ECO:0000256" key="9">
    <source>
        <dbReference type="ARBA" id="ARBA00047598"/>
    </source>
</evidence>
<sequence length="589" mass="65180">MMDSVLSQPVAIIGAGVAGLINAHTLLGDGFTDVTVISRDKSVGGVWDRERVYSGLHINNVHGEYRFSALDMPPPENSSSTGGRLTGLGMCLYMETFFDRFLKGKAKFRFGTEVLKIWRPSEDGKDKVWHIKVKNIEPSSSNPETLTFSRVIVGTGGCSKAKIPKELASGPRGLHIFHSSEFAQNLDEVLQLVKPVDRNQQDDGSGSIVVVGGGKSAQDICAKLANEGRKVTVVFEKTDSFLAYTKPLPDAIRRSRFLGILMAHSTLNTRLERFLHQTWLGGKIVHFILGKILDTSYAAFNIPEGSPMRGASPLYWSIRVSDEGSVRPDSYHSLVNAGAIAVVSPARVTGYSGSVSSDKGADINLNDGTSITNVKVVILATGYQSSWTDIFSEDMAKELGIYRHKREAPASCTKKALDYWSTYKLLLVDTPPSRHSPGHEQESSIYRGIVPAKNIDRRDFAIAGSLFTANPGYTNETVAHWISAYFQGDKMRIPESAEEALALSQKQSAWMRLRYPGMIAWVNESYSGSLDFWTWPQAADELLEDMYLPTQRSRGNWLTWPFKVIEIKELATLSDERRAMRMGKRVPSL</sequence>
<evidence type="ECO:0000256" key="8">
    <source>
        <dbReference type="ARBA" id="ARBA00023002"/>
    </source>
</evidence>
<comment type="similarity">
    <text evidence="3">Belongs to the lysine N(6)-hydroxylase/L-ornithine N(5)-oxygenase family.</text>
</comment>
<evidence type="ECO:0000256" key="7">
    <source>
        <dbReference type="ARBA" id="ARBA00022857"/>
    </source>
</evidence>
<evidence type="ECO:0000256" key="10">
    <source>
        <dbReference type="ARBA" id="ARBA00049248"/>
    </source>
</evidence>
<dbReference type="SUPFAM" id="SSF51905">
    <property type="entry name" value="FAD/NAD(P)-binding domain"/>
    <property type="match status" value="1"/>
</dbReference>
<evidence type="ECO:0000256" key="6">
    <source>
        <dbReference type="ARBA" id="ARBA00022827"/>
    </source>
</evidence>
<evidence type="ECO:0000256" key="4">
    <source>
        <dbReference type="ARBA" id="ARBA00012881"/>
    </source>
</evidence>
<dbReference type="Proteomes" id="UP000307440">
    <property type="component" value="Unassembled WGS sequence"/>
</dbReference>
<comment type="catalytic activity">
    <reaction evidence="10">
        <text>L-ornithine + NADH + O2 = N(5)-hydroxy-L-ornithine + NAD(+) + H2O</text>
        <dbReference type="Rhea" id="RHEA:41512"/>
        <dbReference type="ChEBI" id="CHEBI:15377"/>
        <dbReference type="ChEBI" id="CHEBI:15379"/>
        <dbReference type="ChEBI" id="CHEBI:46911"/>
        <dbReference type="ChEBI" id="CHEBI:57540"/>
        <dbReference type="ChEBI" id="CHEBI:57945"/>
        <dbReference type="ChEBI" id="CHEBI:78275"/>
        <dbReference type="EC" id="1.14.13.196"/>
    </reaction>
</comment>
<proteinExistence type="inferred from homology"/>
<keyword evidence="7" id="KW-0521">NADP</keyword>
<dbReference type="OrthoDB" id="2915840at2759"/>
<dbReference type="Gene3D" id="3.50.50.60">
    <property type="entry name" value="FAD/NAD(P)-binding domain"/>
    <property type="match status" value="2"/>
</dbReference>
<dbReference type="EC" id="1.14.13.196" evidence="4"/>
<evidence type="ECO:0000313" key="12">
    <source>
        <dbReference type="Proteomes" id="UP000307440"/>
    </source>
</evidence>
<keyword evidence="6" id="KW-0274">FAD</keyword>
<dbReference type="InterPro" id="IPR036188">
    <property type="entry name" value="FAD/NAD-bd_sf"/>
</dbReference>
<evidence type="ECO:0000256" key="3">
    <source>
        <dbReference type="ARBA" id="ARBA00007588"/>
    </source>
</evidence>
<keyword evidence="8" id="KW-0560">Oxidoreductase</keyword>
<evidence type="ECO:0000256" key="1">
    <source>
        <dbReference type="ARBA" id="ARBA00001974"/>
    </source>
</evidence>
<evidence type="ECO:0000256" key="5">
    <source>
        <dbReference type="ARBA" id="ARBA00022630"/>
    </source>
</evidence>
<dbReference type="EMBL" id="ML210482">
    <property type="protein sequence ID" value="TFK17634.1"/>
    <property type="molecule type" value="Genomic_DNA"/>
</dbReference>
<dbReference type="InterPro" id="IPR025700">
    <property type="entry name" value="Lys/Orn_oxygenase"/>
</dbReference>
<comment type="cofactor">
    <cofactor evidence="1">
        <name>FAD</name>
        <dbReference type="ChEBI" id="CHEBI:57692"/>
    </cofactor>
</comment>
<organism evidence="11 12">
    <name type="scientific">Coprinopsis marcescibilis</name>
    <name type="common">Agaric fungus</name>
    <name type="synonym">Psathyrella marcescibilis</name>
    <dbReference type="NCBI Taxonomy" id="230819"/>
    <lineage>
        <taxon>Eukaryota</taxon>
        <taxon>Fungi</taxon>
        <taxon>Dikarya</taxon>
        <taxon>Basidiomycota</taxon>
        <taxon>Agaricomycotina</taxon>
        <taxon>Agaricomycetes</taxon>
        <taxon>Agaricomycetidae</taxon>
        <taxon>Agaricales</taxon>
        <taxon>Agaricineae</taxon>
        <taxon>Psathyrellaceae</taxon>
        <taxon>Coprinopsis</taxon>
    </lineage>
</organism>
<evidence type="ECO:0000313" key="11">
    <source>
        <dbReference type="EMBL" id="TFK17634.1"/>
    </source>
</evidence>
<dbReference type="Pfam" id="PF13434">
    <property type="entry name" value="Lys_Orn_oxgnase"/>
    <property type="match status" value="1"/>
</dbReference>
<name>A0A5C3KCH8_COPMA</name>
<dbReference type="InterPro" id="IPR050346">
    <property type="entry name" value="FMO-like"/>
</dbReference>
<protein>
    <recommendedName>
        <fullName evidence="4">L-ornithine N(5)-monooxygenase [NAD(P)H]</fullName>
        <ecNumber evidence="4">1.14.13.196</ecNumber>
    </recommendedName>
</protein>